<dbReference type="EMBL" id="CM032185">
    <property type="protein sequence ID" value="KAG7091880.1"/>
    <property type="molecule type" value="Genomic_DNA"/>
</dbReference>
<reference evidence="3" key="1">
    <citation type="journal article" date="2021" name="Genome Biol. Evol.">
        <title>The assembled and annotated genome of the fairy-ring fungus Marasmius oreades.</title>
        <authorList>
            <person name="Hiltunen M."/>
            <person name="Ament-Velasquez S.L."/>
            <person name="Johannesson H."/>
        </authorList>
    </citation>
    <scope>NUCLEOTIDE SEQUENCE</scope>
    <source>
        <strain evidence="3">03SP1</strain>
    </source>
</reference>
<evidence type="ECO:0000313" key="4">
    <source>
        <dbReference type="Proteomes" id="UP001049176"/>
    </source>
</evidence>
<feature type="domain" description="F-box" evidence="2">
    <location>
        <begin position="83"/>
        <end position="138"/>
    </location>
</feature>
<keyword evidence="4" id="KW-1185">Reference proteome</keyword>
<dbReference type="Proteomes" id="UP001049176">
    <property type="component" value="Chromosome 5"/>
</dbReference>
<gene>
    <name evidence="3" type="ORF">E1B28_008281</name>
</gene>
<dbReference type="Pfam" id="PF12937">
    <property type="entry name" value="F-box-like"/>
    <property type="match status" value="1"/>
</dbReference>
<evidence type="ECO:0000256" key="1">
    <source>
        <dbReference type="SAM" id="Coils"/>
    </source>
</evidence>
<dbReference type="GeneID" id="66077357"/>
<dbReference type="SUPFAM" id="SSF81383">
    <property type="entry name" value="F-box domain"/>
    <property type="match status" value="1"/>
</dbReference>
<proteinExistence type="predicted"/>
<keyword evidence="1" id="KW-0175">Coiled coil</keyword>
<sequence>MNVETPSSQSSPHNHSLKIKGLFRRGLNLSSTDRNVIFDYLNAAGKELKGYEVEINKLKAAILSLENRRDLLKNKMDRYRSLLSPIHRLPTEVLEKIFIHDARAVLCPRVVPEVISLSMVCGRWREVICSTPSLWTNISLNVERWSRSADDATDGITRLTYVLQLFLDRSRSAPLKLDLHMRSSVLAADPTTKILDVLAPSMNRWRILDLNISPEIFEHPALQLLPQRLSSLQHVTLSSSLSDRHVNLFNKCPSLTSLVLHETETPYRFQREWPGIKTLEISLDASSATFVSSFLQVCPNLEKLSIWTSSTRQELESLIVISRLKSLDLTGYRLLSLFQYFSLSNLSTMTLDIHDEEEDIQIFAEFLSRSNCNITHLTLIPPDLRTDYTPVLSFLRLLPTVQELHLDVRANNGALFGTFLDQLFVGQLSSPLLPHLTDLTLIIDEFCYEEEPLVRAVKSRWLPDLQDPSEAGVTCLQSLKLEVLTYEFTPTLEPLLYLRDAGLRVEVF</sequence>
<protein>
    <recommendedName>
        <fullName evidence="2">F-box domain-containing protein</fullName>
    </recommendedName>
</protein>
<organism evidence="3 4">
    <name type="scientific">Marasmius oreades</name>
    <name type="common">fairy-ring Marasmius</name>
    <dbReference type="NCBI Taxonomy" id="181124"/>
    <lineage>
        <taxon>Eukaryota</taxon>
        <taxon>Fungi</taxon>
        <taxon>Dikarya</taxon>
        <taxon>Basidiomycota</taxon>
        <taxon>Agaricomycotina</taxon>
        <taxon>Agaricomycetes</taxon>
        <taxon>Agaricomycetidae</taxon>
        <taxon>Agaricales</taxon>
        <taxon>Marasmiineae</taxon>
        <taxon>Marasmiaceae</taxon>
        <taxon>Marasmius</taxon>
    </lineage>
</organism>
<dbReference type="InterPro" id="IPR036047">
    <property type="entry name" value="F-box-like_dom_sf"/>
</dbReference>
<dbReference type="Gene3D" id="1.20.1280.50">
    <property type="match status" value="1"/>
</dbReference>
<evidence type="ECO:0000313" key="3">
    <source>
        <dbReference type="EMBL" id="KAG7091880.1"/>
    </source>
</evidence>
<comment type="caution">
    <text evidence="3">The sequence shown here is derived from an EMBL/GenBank/DDBJ whole genome shotgun (WGS) entry which is preliminary data.</text>
</comment>
<dbReference type="RefSeq" id="XP_043008350.1">
    <property type="nucleotide sequence ID" value="XM_043153066.1"/>
</dbReference>
<feature type="coiled-coil region" evidence="1">
    <location>
        <begin position="41"/>
        <end position="82"/>
    </location>
</feature>
<dbReference type="AlphaFoldDB" id="A0A9P7US84"/>
<dbReference type="PROSITE" id="PS50181">
    <property type="entry name" value="FBOX"/>
    <property type="match status" value="1"/>
</dbReference>
<dbReference type="Gene3D" id="3.80.10.10">
    <property type="entry name" value="Ribonuclease Inhibitor"/>
    <property type="match status" value="1"/>
</dbReference>
<dbReference type="OrthoDB" id="2986779at2759"/>
<dbReference type="InterPro" id="IPR032675">
    <property type="entry name" value="LRR_dom_sf"/>
</dbReference>
<accession>A0A9P7US84</accession>
<dbReference type="KEGG" id="more:E1B28_008281"/>
<evidence type="ECO:0000259" key="2">
    <source>
        <dbReference type="PROSITE" id="PS50181"/>
    </source>
</evidence>
<name>A0A9P7US84_9AGAR</name>
<dbReference type="SUPFAM" id="SSF52047">
    <property type="entry name" value="RNI-like"/>
    <property type="match status" value="1"/>
</dbReference>
<dbReference type="InterPro" id="IPR001810">
    <property type="entry name" value="F-box_dom"/>
</dbReference>